<evidence type="ECO:0000313" key="3">
    <source>
        <dbReference type="EMBL" id="ABW98201.1"/>
    </source>
</evidence>
<dbReference type="GO" id="GO:0030880">
    <property type="term" value="C:RNA polymerase complex"/>
    <property type="evidence" value="ECO:0007669"/>
    <property type="project" value="InterPro"/>
</dbReference>
<dbReference type="EMBL" id="CP000883">
    <property type="protein sequence ID" value="ABW98201.1"/>
    <property type="molecule type" value="Genomic_DNA"/>
</dbReference>
<dbReference type="InterPro" id="IPR038324">
    <property type="entry name" value="Rpb4/RPC9_sf"/>
</dbReference>
<dbReference type="InterPro" id="IPR005574">
    <property type="entry name" value="Rpb4/RPC9"/>
</dbReference>
<dbReference type="GO" id="GO:0005634">
    <property type="term" value="C:nucleus"/>
    <property type="evidence" value="ECO:0007669"/>
    <property type="project" value="UniProtKB-SubCell"/>
</dbReference>
<organism evidence="3 5">
    <name type="scientific">Hemiselmis andersenii</name>
    <name type="common">Cryptophyte alga</name>
    <dbReference type="NCBI Taxonomy" id="464988"/>
    <lineage>
        <taxon>Eukaryota</taxon>
        <taxon>Cryptophyceae</taxon>
        <taxon>Cryptomonadales</taxon>
        <taxon>Hemiselmidaceae</taxon>
        <taxon>Hemiselmis</taxon>
    </lineage>
</organism>
<protein>
    <recommendedName>
        <fullName evidence="6">Rpb4</fullName>
    </recommendedName>
</protein>
<reference evidence="3 5" key="1">
    <citation type="journal article" date="2007" name="Proc. Natl. Acad. Sci. U.S.A.">
        <title>Nucleomorph genome of Hemiselmis andersenii reveals complete intron loss and compaction as a driver of protein structure and function.</title>
        <authorList>
            <person name="Lane C.E."/>
            <person name="van den Heuvel K."/>
            <person name="Kozera C."/>
            <person name="Curtis B.A."/>
            <person name="Parsons B.J."/>
            <person name="Bowman S."/>
            <person name="Archibald J.M."/>
        </authorList>
    </citation>
    <scope>NUCLEOTIDE SEQUENCE [LARGE SCALE GENOMIC DNA]</scope>
    <source>
        <strain evidence="3 5">CCMP644</strain>
    </source>
</reference>
<evidence type="ECO:0000256" key="2">
    <source>
        <dbReference type="ARBA" id="ARBA00023242"/>
    </source>
</evidence>
<dbReference type="SUPFAM" id="SSF47819">
    <property type="entry name" value="HRDC-like"/>
    <property type="match status" value="1"/>
</dbReference>
<dbReference type="AlphaFoldDB" id="A9BL18"/>
<comment type="subcellular location">
    <subcellularLocation>
        <location evidence="1">Nucleus</location>
    </subcellularLocation>
</comment>
<reference evidence="4" key="2">
    <citation type="submission" date="2021-01" db="EMBL/GenBank/DDBJ databases">
        <authorList>
            <person name="Corre E."/>
            <person name="Pelletier E."/>
            <person name="Niang G."/>
            <person name="Scheremetjew M."/>
            <person name="Finn R."/>
            <person name="Kale V."/>
            <person name="Holt S."/>
            <person name="Cochrane G."/>
            <person name="Meng A."/>
            <person name="Brown T."/>
            <person name="Cohen L."/>
        </authorList>
    </citation>
    <scope>NUCLEOTIDE SEQUENCE</scope>
    <source>
        <strain evidence="4">CCMP644</strain>
    </source>
</reference>
<proteinExistence type="predicted"/>
<dbReference type="Pfam" id="PF03874">
    <property type="entry name" value="RNA_pol_Rpb4"/>
    <property type="match status" value="1"/>
</dbReference>
<dbReference type="GO" id="GO:0006352">
    <property type="term" value="P:DNA-templated transcription initiation"/>
    <property type="evidence" value="ECO:0007669"/>
    <property type="project" value="InterPro"/>
</dbReference>
<dbReference type="GeneID" id="5739451"/>
<name>A9BL18_HEMAN</name>
<evidence type="ECO:0000313" key="5">
    <source>
        <dbReference type="Proteomes" id="UP000243127"/>
    </source>
</evidence>
<dbReference type="InterPro" id="IPR010997">
    <property type="entry name" value="HRDC-like_sf"/>
</dbReference>
<dbReference type="Gene3D" id="1.20.1250.40">
    <property type="match status" value="1"/>
</dbReference>
<dbReference type="RefSeq" id="XP_001712526.1">
    <property type="nucleotide sequence ID" value="XM_001712474.1"/>
</dbReference>
<dbReference type="GO" id="GO:0000166">
    <property type="term" value="F:nucleotide binding"/>
    <property type="evidence" value="ECO:0007669"/>
    <property type="project" value="InterPro"/>
</dbReference>
<sequence length="138" mass="16530">MISEEWDFHSLENSNTQPLSLNEVLQYLNKRLNLIEILERKNFLFEKKNKNVNLEKIIEYTKRFSSFQKIKRIKNEITFKKFVNQNIIESGKLLKAQIFFCKILDLSPHTIEEVKNLLPGIEKIFDYKDIKNLIKLIN</sequence>
<gene>
    <name evidence="3" type="ORF">HAN_3g391</name>
    <name evidence="4" type="ORF">HAND00432_LOCUS18398</name>
</gene>
<keyword evidence="3" id="KW-0542">Nucleomorph</keyword>
<evidence type="ECO:0000313" key="4">
    <source>
        <dbReference type="EMBL" id="CAD8967176.1"/>
    </source>
</evidence>
<dbReference type="Proteomes" id="UP000243127">
    <property type="component" value="Nucleomorph 3"/>
</dbReference>
<accession>A9BL18</accession>
<evidence type="ECO:0008006" key="6">
    <source>
        <dbReference type="Google" id="ProtNLM"/>
    </source>
</evidence>
<geneLocation type="nucleomorph" evidence="3"/>
<evidence type="ECO:0000256" key="1">
    <source>
        <dbReference type="ARBA" id="ARBA00004123"/>
    </source>
</evidence>
<dbReference type="EMBL" id="HBFX01030521">
    <property type="protein sequence ID" value="CAD8967176.1"/>
    <property type="molecule type" value="Transcribed_RNA"/>
</dbReference>
<keyword evidence="2" id="KW-0539">Nucleus</keyword>